<sequence>MRPATFLRVFATWTSLALSTCAASIDSPTVEHCPFYTGANTNSATCTTRFEFRCEGGCQKSFVEAQGCLPADNTGGNLTAPTTRTCDVEFSMVTPRINSCVSSTYGKFSCKGPSSGFATCSQCIRALHGCSDLVPLS</sequence>
<keyword evidence="3" id="KW-1185">Reference proteome</keyword>
<dbReference type="Proteomes" id="UP000037035">
    <property type="component" value="Unassembled WGS sequence"/>
</dbReference>
<feature type="signal peptide" evidence="1">
    <location>
        <begin position="1"/>
        <end position="22"/>
    </location>
</feature>
<gene>
    <name evidence="2" type="ORF">VP01_3338g6</name>
</gene>
<proteinExistence type="predicted"/>
<organism evidence="2 3">
    <name type="scientific">Puccinia sorghi</name>
    <dbReference type="NCBI Taxonomy" id="27349"/>
    <lineage>
        <taxon>Eukaryota</taxon>
        <taxon>Fungi</taxon>
        <taxon>Dikarya</taxon>
        <taxon>Basidiomycota</taxon>
        <taxon>Pucciniomycotina</taxon>
        <taxon>Pucciniomycetes</taxon>
        <taxon>Pucciniales</taxon>
        <taxon>Pucciniaceae</taxon>
        <taxon>Puccinia</taxon>
    </lineage>
</organism>
<evidence type="ECO:0000313" key="2">
    <source>
        <dbReference type="EMBL" id="KNZ53126.1"/>
    </source>
</evidence>
<name>A0A0L6UX43_9BASI</name>
<dbReference type="EMBL" id="LAVV01008322">
    <property type="protein sequence ID" value="KNZ53126.1"/>
    <property type="molecule type" value="Genomic_DNA"/>
</dbReference>
<evidence type="ECO:0000256" key="1">
    <source>
        <dbReference type="SAM" id="SignalP"/>
    </source>
</evidence>
<feature type="chain" id="PRO_5005568110" evidence="1">
    <location>
        <begin position="23"/>
        <end position="137"/>
    </location>
</feature>
<reference evidence="2 3" key="1">
    <citation type="submission" date="2015-08" db="EMBL/GenBank/DDBJ databases">
        <title>Next Generation Sequencing and Analysis of the Genome of Puccinia sorghi L Schw, the Causal Agent of Maize Common Rust.</title>
        <authorList>
            <person name="Rochi L."/>
            <person name="Burguener G."/>
            <person name="Darino M."/>
            <person name="Turjanski A."/>
            <person name="Kreff E."/>
            <person name="Dieguez M.J."/>
            <person name="Sacco F."/>
        </authorList>
    </citation>
    <scope>NUCLEOTIDE SEQUENCE [LARGE SCALE GENOMIC DNA]</scope>
    <source>
        <strain evidence="2 3">RO10H11247</strain>
    </source>
</reference>
<dbReference type="AlphaFoldDB" id="A0A0L6UX43"/>
<dbReference type="VEuPathDB" id="FungiDB:VP01_3338g6"/>
<dbReference type="OrthoDB" id="2506721at2759"/>
<protein>
    <submittedName>
        <fullName evidence="2">Uncharacterized protein</fullName>
    </submittedName>
</protein>
<accession>A0A0L6UX43</accession>
<comment type="caution">
    <text evidence="2">The sequence shown here is derived from an EMBL/GenBank/DDBJ whole genome shotgun (WGS) entry which is preliminary data.</text>
</comment>
<evidence type="ECO:0000313" key="3">
    <source>
        <dbReference type="Proteomes" id="UP000037035"/>
    </source>
</evidence>
<keyword evidence="1" id="KW-0732">Signal</keyword>